<sequence length="226" mass="24915">MKSVERTMLARLATPAAYPSYGLILAEHDVHEGANKYMFLAQLVWYSYDWLLSISEEYQVTTGLSWSIAMYFISRNSLGILFGLPSAGDTVNDTLVFLAISYRLAATENGWRACLQSLVKDKYIYIVSSAVMRSGQLYYLATILARSANFVLMYSSLVPIKYRNLCLNAIDAFVNIMACRVFRGVALDTMGADNSLPRPSSTGTDIAAALQLATLPSSRSSSVQLP</sequence>
<keyword evidence="2" id="KW-1185">Reference proteome</keyword>
<dbReference type="OrthoDB" id="3038990at2759"/>
<gene>
    <name evidence="1" type="ORF">FIBSPDRAFT_1038024</name>
</gene>
<organism evidence="1 2">
    <name type="scientific">Athelia psychrophila</name>
    <dbReference type="NCBI Taxonomy" id="1759441"/>
    <lineage>
        <taxon>Eukaryota</taxon>
        <taxon>Fungi</taxon>
        <taxon>Dikarya</taxon>
        <taxon>Basidiomycota</taxon>
        <taxon>Agaricomycotina</taxon>
        <taxon>Agaricomycetes</taxon>
        <taxon>Agaricomycetidae</taxon>
        <taxon>Atheliales</taxon>
        <taxon>Atheliaceae</taxon>
        <taxon>Athelia</taxon>
    </lineage>
</organism>
<proteinExistence type="predicted"/>
<dbReference type="EMBL" id="KV417492">
    <property type="protein sequence ID" value="KZP30770.1"/>
    <property type="molecule type" value="Genomic_DNA"/>
</dbReference>
<accession>A0A166TM99</accession>
<reference evidence="1 2" key="1">
    <citation type="journal article" date="2016" name="Mol. Biol. Evol.">
        <title>Comparative Genomics of Early-Diverging Mushroom-Forming Fungi Provides Insights into the Origins of Lignocellulose Decay Capabilities.</title>
        <authorList>
            <person name="Nagy L.G."/>
            <person name="Riley R."/>
            <person name="Tritt A."/>
            <person name="Adam C."/>
            <person name="Daum C."/>
            <person name="Floudas D."/>
            <person name="Sun H."/>
            <person name="Yadav J.S."/>
            <person name="Pangilinan J."/>
            <person name="Larsson K.H."/>
            <person name="Matsuura K."/>
            <person name="Barry K."/>
            <person name="Labutti K."/>
            <person name="Kuo R."/>
            <person name="Ohm R.A."/>
            <person name="Bhattacharya S.S."/>
            <person name="Shirouzu T."/>
            <person name="Yoshinaga Y."/>
            <person name="Martin F.M."/>
            <person name="Grigoriev I.V."/>
            <person name="Hibbett D.S."/>
        </authorList>
    </citation>
    <scope>NUCLEOTIDE SEQUENCE [LARGE SCALE GENOMIC DNA]</scope>
    <source>
        <strain evidence="1 2">CBS 109695</strain>
    </source>
</reference>
<protein>
    <submittedName>
        <fullName evidence="1">Uncharacterized protein</fullName>
    </submittedName>
</protein>
<dbReference type="AlphaFoldDB" id="A0A166TM99"/>
<evidence type="ECO:0000313" key="2">
    <source>
        <dbReference type="Proteomes" id="UP000076532"/>
    </source>
</evidence>
<dbReference type="Proteomes" id="UP000076532">
    <property type="component" value="Unassembled WGS sequence"/>
</dbReference>
<evidence type="ECO:0000313" key="1">
    <source>
        <dbReference type="EMBL" id="KZP30770.1"/>
    </source>
</evidence>
<name>A0A166TM99_9AGAM</name>